<reference evidence="4 5" key="1">
    <citation type="journal article" date="2015" name="Genome Announc.">
        <title>Complete Genome Sequence of Methylobacterium aquaticum Strain 22A, Isolated from Racomitrium japonicum Moss.</title>
        <authorList>
            <person name="Tani A."/>
            <person name="Ogura Y."/>
            <person name="Hayashi T."/>
            <person name="Kimbara K."/>
        </authorList>
    </citation>
    <scope>NUCLEOTIDE SEQUENCE [LARGE SCALE GENOMIC DNA]</scope>
    <source>
        <strain evidence="4 5">MA-22A</strain>
    </source>
</reference>
<evidence type="ECO:0000259" key="2">
    <source>
        <dbReference type="Pfam" id="PF08887"/>
    </source>
</evidence>
<dbReference type="PATRIC" id="fig|270351.10.peg.4278"/>
<accession>A0A0C6FK17</accession>
<protein>
    <recommendedName>
        <fullName evidence="6">T6SS immunity protein Tdi1 C-terminal domain-containing protein</fullName>
    </recommendedName>
</protein>
<dbReference type="OrthoDB" id="7985367at2"/>
<keyword evidence="1" id="KW-0472">Membrane</keyword>
<keyword evidence="1" id="KW-1133">Transmembrane helix</keyword>
<dbReference type="InterPro" id="IPR015002">
    <property type="entry name" value="T6SS_Tdi1_C"/>
</dbReference>
<feature type="domain" description="GAD-related" evidence="2">
    <location>
        <begin position="3"/>
        <end position="61"/>
    </location>
</feature>
<dbReference type="Pfam" id="PF08887">
    <property type="entry name" value="GAD-like"/>
    <property type="match status" value="1"/>
</dbReference>
<evidence type="ECO:0000259" key="3">
    <source>
        <dbReference type="Pfam" id="PF08906"/>
    </source>
</evidence>
<organism evidence="4 5">
    <name type="scientific">Methylobacterium aquaticum</name>
    <dbReference type="NCBI Taxonomy" id="270351"/>
    <lineage>
        <taxon>Bacteria</taxon>
        <taxon>Pseudomonadati</taxon>
        <taxon>Pseudomonadota</taxon>
        <taxon>Alphaproteobacteria</taxon>
        <taxon>Hyphomicrobiales</taxon>
        <taxon>Methylobacteriaceae</taxon>
        <taxon>Methylobacterium</taxon>
    </lineage>
</organism>
<gene>
    <name evidence="4" type="ORF">Maq22A_c22190</name>
</gene>
<reference evidence="5" key="2">
    <citation type="submission" date="2015-01" db="EMBL/GenBank/DDBJ databases">
        <title>Complete genome sequence of Methylobacterium aquaticum strain 22A.</title>
        <authorList>
            <person name="Tani A."/>
            <person name="Ogura Y."/>
            <person name="Hayashi T."/>
        </authorList>
    </citation>
    <scope>NUCLEOTIDE SEQUENCE [LARGE SCALE GENOMIC DNA]</scope>
    <source>
        <strain evidence="5">MA-22A</strain>
    </source>
</reference>
<evidence type="ECO:0008006" key="6">
    <source>
        <dbReference type="Google" id="ProtNLM"/>
    </source>
</evidence>
<evidence type="ECO:0000256" key="1">
    <source>
        <dbReference type="SAM" id="Phobius"/>
    </source>
</evidence>
<dbReference type="EMBL" id="AP014704">
    <property type="protein sequence ID" value="BAQ47422.1"/>
    <property type="molecule type" value="Genomic_DNA"/>
</dbReference>
<feature type="domain" description="T6SS immunity protein Tdi1 C-terminal" evidence="3">
    <location>
        <begin position="89"/>
        <end position="154"/>
    </location>
</feature>
<dbReference type="InterPro" id="IPR014983">
    <property type="entry name" value="GAD-rel"/>
</dbReference>
<dbReference type="KEGG" id="maqu:Maq22A_c22190"/>
<proteinExistence type="predicted"/>
<keyword evidence="1" id="KW-0812">Transmembrane</keyword>
<sequence>MLSKVGVSSWLDGIFRTCDPELIWPSLDDALDGKNLLQPSDCVPYLISAFGVVYAWNAVIGAIKFDFQRGRITCFEDPNVENHVNNEGSFLAPFIAEKDTYDEYGLYDAAVKKFGPLSENQIFSFAPIFALGGQPEHSNLIVTDVRAHLALLAQPQEFDILHFDSERYPGGFERIE</sequence>
<dbReference type="Pfam" id="PF08906">
    <property type="entry name" value="T6SS_Tdi1_C"/>
    <property type="match status" value="1"/>
</dbReference>
<dbReference type="AlphaFoldDB" id="A0A0C6FK17"/>
<feature type="transmembrane region" description="Helical" evidence="1">
    <location>
        <begin position="43"/>
        <end position="63"/>
    </location>
</feature>
<evidence type="ECO:0000313" key="4">
    <source>
        <dbReference type="EMBL" id="BAQ47422.1"/>
    </source>
</evidence>
<evidence type="ECO:0000313" key="5">
    <source>
        <dbReference type="Proteomes" id="UP000061432"/>
    </source>
</evidence>
<name>A0A0C6FK17_9HYPH</name>
<dbReference type="Proteomes" id="UP000061432">
    <property type="component" value="Chromosome"/>
</dbReference>